<name>A0ABY9MAU0_9BURK</name>
<organism evidence="2 3">
    <name type="scientific">Achromobacter seleniivolatilans</name>
    <dbReference type="NCBI Taxonomy" id="3047478"/>
    <lineage>
        <taxon>Bacteria</taxon>
        <taxon>Pseudomonadati</taxon>
        <taxon>Pseudomonadota</taxon>
        <taxon>Betaproteobacteria</taxon>
        <taxon>Burkholderiales</taxon>
        <taxon>Alcaligenaceae</taxon>
        <taxon>Achromobacter</taxon>
    </lineage>
</organism>
<evidence type="ECO:0000256" key="1">
    <source>
        <dbReference type="SAM" id="MobiDB-lite"/>
    </source>
</evidence>
<proteinExistence type="predicted"/>
<feature type="region of interest" description="Disordered" evidence="1">
    <location>
        <begin position="153"/>
        <end position="186"/>
    </location>
</feature>
<sequence>MAIISNTSGRPTDYIQLTFGANAKAPLGMSLANKDFTDFSPVHGVGGQIRHVHVRTKAVGNKMMETCTLYFADDGEERGTALQFATGGPEAYSFAAGHLVAKLLACRPDDEIRIMAYVFRPGTEGKDRNGNAYIRKDPELAVPVSANGHKILQPNWGVDDRQEPLTRGPDAPFIINPTTGRPTESRDYSAAREWMTAALHGLKFSFNRRSHAESHQAAHSGEISADDLPEHFDSQDYPTEQDHRTGGRAQSAYQGQRG</sequence>
<dbReference type="RefSeq" id="WP_306951945.1">
    <property type="nucleotide sequence ID" value="NZ_CP132977.1"/>
</dbReference>
<keyword evidence="3" id="KW-1185">Reference proteome</keyword>
<dbReference type="Proteomes" id="UP001234798">
    <property type="component" value="Plasmid unnamed"/>
</dbReference>
<dbReference type="EMBL" id="CP132977">
    <property type="protein sequence ID" value="WMD23980.1"/>
    <property type="molecule type" value="Genomic_DNA"/>
</dbReference>
<protein>
    <submittedName>
        <fullName evidence="2">Uncharacterized protein</fullName>
    </submittedName>
</protein>
<keyword evidence="2" id="KW-0614">Plasmid</keyword>
<reference evidence="2 3" key="1">
    <citation type="submission" date="2023-08" db="EMBL/GenBank/DDBJ databases">
        <title>Achromobacter seleniivolatilans sp. nov., isolated from seleniferous soil.</title>
        <authorList>
            <person name="Zhang S."/>
            <person name="Li K."/>
            <person name="Peng J."/>
            <person name="Zhao Q."/>
            <person name="Wang H."/>
            <person name="Guo Y."/>
        </authorList>
    </citation>
    <scope>NUCLEOTIDE SEQUENCE [LARGE SCALE GENOMIC DNA]</scope>
    <source>
        <strain evidence="2 3">R39</strain>
        <plasmid evidence="2 3">unnamed</plasmid>
    </source>
</reference>
<gene>
    <name evidence="2" type="ORF">RAS12_30570</name>
</gene>
<feature type="region of interest" description="Disordered" evidence="1">
    <location>
        <begin position="213"/>
        <end position="258"/>
    </location>
</feature>
<feature type="compositionally biased region" description="Basic and acidic residues" evidence="1">
    <location>
        <begin position="228"/>
        <end position="245"/>
    </location>
</feature>
<evidence type="ECO:0000313" key="3">
    <source>
        <dbReference type="Proteomes" id="UP001234798"/>
    </source>
</evidence>
<evidence type="ECO:0000313" key="2">
    <source>
        <dbReference type="EMBL" id="WMD23980.1"/>
    </source>
</evidence>
<accession>A0ABY9MAU0</accession>
<geneLocation type="plasmid" evidence="2 3">
    <name>unnamed</name>
</geneLocation>